<dbReference type="EMBL" id="LXQA010280397">
    <property type="protein sequence ID" value="MCI40497.1"/>
    <property type="molecule type" value="Genomic_DNA"/>
</dbReference>
<feature type="non-terminal residue" evidence="1">
    <location>
        <position position="1"/>
    </location>
</feature>
<accession>A0A392RWG3</accession>
<evidence type="ECO:0000313" key="2">
    <source>
        <dbReference type="Proteomes" id="UP000265520"/>
    </source>
</evidence>
<dbReference type="Proteomes" id="UP000265520">
    <property type="component" value="Unassembled WGS sequence"/>
</dbReference>
<keyword evidence="2" id="KW-1185">Reference proteome</keyword>
<evidence type="ECO:0000313" key="1">
    <source>
        <dbReference type="EMBL" id="MCI40497.1"/>
    </source>
</evidence>
<comment type="caution">
    <text evidence="1">The sequence shown here is derived from an EMBL/GenBank/DDBJ whole genome shotgun (WGS) entry which is preliminary data.</text>
</comment>
<proteinExistence type="predicted"/>
<name>A0A392RWG3_9FABA</name>
<sequence length="84" mass="9861">LKTKDWVKGVNKEFEKAQQKKKGKLSISDNFFEDDIVKTEVWNENLGLLDNDLNMHLKFSLEPKTMFVKKDYVENPAFEPLSLK</sequence>
<organism evidence="1 2">
    <name type="scientific">Trifolium medium</name>
    <dbReference type="NCBI Taxonomy" id="97028"/>
    <lineage>
        <taxon>Eukaryota</taxon>
        <taxon>Viridiplantae</taxon>
        <taxon>Streptophyta</taxon>
        <taxon>Embryophyta</taxon>
        <taxon>Tracheophyta</taxon>
        <taxon>Spermatophyta</taxon>
        <taxon>Magnoliopsida</taxon>
        <taxon>eudicotyledons</taxon>
        <taxon>Gunneridae</taxon>
        <taxon>Pentapetalae</taxon>
        <taxon>rosids</taxon>
        <taxon>fabids</taxon>
        <taxon>Fabales</taxon>
        <taxon>Fabaceae</taxon>
        <taxon>Papilionoideae</taxon>
        <taxon>50 kb inversion clade</taxon>
        <taxon>NPAAA clade</taxon>
        <taxon>Hologalegina</taxon>
        <taxon>IRL clade</taxon>
        <taxon>Trifolieae</taxon>
        <taxon>Trifolium</taxon>
    </lineage>
</organism>
<protein>
    <submittedName>
        <fullName evidence="1">Uncharacterized protein</fullName>
    </submittedName>
</protein>
<reference evidence="1 2" key="1">
    <citation type="journal article" date="2018" name="Front. Plant Sci.">
        <title>Red Clover (Trifolium pratense) and Zigzag Clover (T. medium) - A Picture of Genomic Similarities and Differences.</title>
        <authorList>
            <person name="Dluhosova J."/>
            <person name="Istvanek J."/>
            <person name="Nedelnik J."/>
            <person name="Repkova J."/>
        </authorList>
    </citation>
    <scope>NUCLEOTIDE SEQUENCE [LARGE SCALE GENOMIC DNA]</scope>
    <source>
        <strain evidence="2">cv. 10/8</strain>
        <tissue evidence="1">Leaf</tissue>
    </source>
</reference>
<dbReference type="AlphaFoldDB" id="A0A392RWG3"/>